<organism evidence="4 6">
    <name type="scientific">Urochloa decumbens</name>
    <dbReference type="NCBI Taxonomy" id="240449"/>
    <lineage>
        <taxon>Eukaryota</taxon>
        <taxon>Viridiplantae</taxon>
        <taxon>Streptophyta</taxon>
        <taxon>Embryophyta</taxon>
        <taxon>Tracheophyta</taxon>
        <taxon>Spermatophyta</taxon>
        <taxon>Magnoliopsida</taxon>
        <taxon>Liliopsida</taxon>
        <taxon>Poales</taxon>
        <taxon>Poaceae</taxon>
        <taxon>PACMAD clade</taxon>
        <taxon>Panicoideae</taxon>
        <taxon>Panicodae</taxon>
        <taxon>Paniceae</taxon>
        <taxon>Melinidinae</taxon>
        <taxon>Urochloa</taxon>
    </lineage>
</organism>
<evidence type="ECO:0000256" key="2">
    <source>
        <dbReference type="ARBA" id="ARBA00023242"/>
    </source>
</evidence>
<dbReference type="PANTHER" id="PTHR33172">
    <property type="entry name" value="OS08G0516900 PROTEIN"/>
    <property type="match status" value="1"/>
</dbReference>
<dbReference type="GO" id="GO:0005634">
    <property type="term" value="C:nucleus"/>
    <property type="evidence" value="ECO:0007669"/>
    <property type="project" value="UniProtKB-SubCell"/>
</dbReference>
<comment type="subcellular location">
    <subcellularLocation>
        <location evidence="1">Nucleus</location>
    </subcellularLocation>
</comment>
<accession>A0ABC9DDN2</accession>
<dbReference type="AlphaFoldDB" id="A0ABC9DDN2"/>
<dbReference type="EMBL" id="OZ075144">
    <property type="protein sequence ID" value="CAL5043977.1"/>
    <property type="molecule type" value="Genomic_DNA"/>
</dbReference>
<sequence>MPIVSEGGRRGGGGSSGYGRRGQRSGTAGGGGGSSSSSSAVVPGSDSRAAVLQCEEMEESDGEVQSTLRGAFETMDALQDALPKNRKRASKLYNGKSSSVTNAAQPTQDIANPGNPSPNKRKGFLPFSFSWNKSWSKGSSSRRDSTATSSSKNCSKTLSPAPPTTSSSQGTSWGGNAHARRWMHRRSSRRGVSASPPSDASLHSQLIAVQIQSVCLEDVAESTASVSPREKRRKSLQ</sequence>
<feature type="region of interest" description="Disordered" evidence="3">
    <location>
        <begin position="1"/>
        <end position="49"/>
    </location>
</feature>
<proteinExistence type="predicted"/>
<evidence type="ECO:0000313" key="5">
    <source>
        <dbReference type="EMBL" id="CAL5043977.1"/>
    </source>
</evidence>
<keyword evidence="2" id="KW-0539">Nucleus</keyword>
<dbReference type="Proteomes" id="UP001497457">
    <property type="component" value="Chromosome 33rd"/>
</dbReference>
<evidence type="ECO:0000256" key="1">
    <source>
        <dbReference type="ARBA" id="ARBA00004123"/>
    </source>
</evidence>
<feature type="compositionally biased region" description="Low complexity" evidence="3">
    <location>
        <begin position="35"/>
        <end position="48"/>
    </location>
</feature>
<dbReference type="EMBL" id="OZ075143">
    <property type="protein sequence ID" value="CAL5037391.1"/>
    <property type="molecule type" value="Genomic_DNA"/>
</dbReference>
<evidence type="ECO:0000313" key="4">
    <source>
        <dbReference type="EMBL" id="CAL5037391.1"/>
    </source>
</evidence>
<feature type="compositionally biased region" description="Low complexity" evidence="3">
    <location>
        <begin position="146"/>
        <end position="177"/>
    </location>
</feature>
<reference evidence="4 6" key="2">
    <citation type="submission" date="2024-10" db="EMBL/GenBank/DDBJ databases">
        <authorList>
            <person name="Ryan C."/>
        </authorList>
    </citation>
    <scope>NUCLEOTIDE SEQUENCE [LARGE SCALE GENOMIC DNA]</scope>
</reference>
<evidence type="ECO:0000313" key="6">
    <source>
        <dbReference type="Proteomes" id="UP001497457"/>
    </source>
</evidence>
<dbReference type="InterPro" id="IPR051992">
    <property type="entry name" value="OxStress_Response_Reg"/>
</dbReference>
<dbReference type="GO" id="GO:0006950">
    <property type="term" value="P:response to stress"/>
    <property type="evidence" value="ECO:0007669"/>
    <property type="project" value="UniProtKB-ARBA"/>
</dbReference>
<name>A0ABC9DDN2_9POAL</name>
<feature type="compositionally biased region" description="Gly residues" evidence="3">
    <location>
        <begin position="10"/>
        <end position="20"/>
    </location>
</feature>
<feature type="compositionally biased region" description="Low complexity" evidence="3">
    <location>
        <begin position="127"/>
        <end position="139"/>
    </location>
</feature>
<keyword evidence="6" id="KW-1185">Reference proteome</keyword>
<feature type="compositionally biased region" description="Basic residues" evidence="3">
    <location>
        <begin position="178"/>
        <end position="189"/>
    </location>
</feature>
<dbReference type="PANTHER" id="PTHR33172:SF11">
    <property type="entry name" value="DUF3741 DOMAIN-CONTAINING PROTEIN"/>
    <property type="match status" value="1"/>
</dbReference>
<evidence type="ECO:0000256" key="3">
    <source>
        <dbReference type="SAM" id="MobiDB-lite"/>
    </source>
</evidence>
<protein>
    <submittedName>
        <fullName evidence="4">Uncharacterized protein</fullName>
    </submittedName>
</protein>
<feature type="compositionally biased region" description="Polar residues" evidence="3">
    <location>
        <begin position="95"/>
        <end position="110"/>
    </location>
</feature>
<reference evidence="6" key="1">
    <citation type="submission" date="2024-06" db="EMBL/GenBank/DDBJ databases">
        <authorList>
            <person name="Ryan C."/>
        </authorList>
    </citation>
    <scope>NUCLEOTIDE SEQUENCE [LARGE SCALE GENOMIC DNA]</scope>
</reference>
<feature type="region of interest" description="Disordered" evidence="3">
    <location>
        <begin position="79"/>
        <end position="201"/>
    </location>
</feature>
<gene>
    <name evidence="4" type="ORF">URODEC1_LOCUS84460</name>
    <name evidence="5" type="ORF">URODEC1_LOCUS88026</name>
</gene>
<dbReference type="Proteomes" id="UP001497457">
    <property type="component" value="Chromosome 34rd"/>
</dbReference>